<feature type="transmembrane region" description="Helical" evidence="1">
    <location>
        <begin position="85"/>
        <end position="106"/>
    </location>
</feature>
<keyword evidence="1" id="KW-0812">Transmembrane</keyword>
<gene>
    <name evidence="2" type="ORF">JOD17_000280</name>
</gene>
<keyword evidence="1" id="KW-1133">Transmembrane helix</keyword>
<dbReference type="InterPro" id="IPR025699">
    <property type="entry name" value="ABC2_memb-like"/>
</dbReference>
<feature type="transmembrane region" description="Helical" evidence="1">
    <location>
        <begin position="118"/>
        <end position="139"/>
    </location>
</feature>
<accession>A0ABS2P708</accession>
<dbReference type="RefSeq" id="WP_204695369.1">
    <property type="nucleotide sequence ID" value="NZ_JAFBEC010000001.1"/>
</dbReference>
<evidence type="ECO:0000313" key="3">
    <source>
        <dbReference type="Proteomes" id="UP000741863"/>
    </source>
</evidence>
<dbReference type="EMBL" id="JAFBEC010000001">
    <property type="protein sequence ID" value="MBM7631189.1"/>
    <property type="molecule type" value="Genomic_DNA"/>
</dbReference>
<feature type="transmembrane region" description="Helical" evidence="1">
    <location>
        <begin position="12"/>
        <end position="31"/>
    </location>
</feature>
<feature type="transmembrane region" description="Helical" evidence="1">
    <location>
        <begin position="190"/>
        <end position="214"/>
    </location>
</feature>
<organism evidence="2 3">
    <name type="scientific">Geomicrobium sediminis</name>
    <dbReference type="NCBI Taxonomy" id="1347788"/>
    <lineage>
        <taxon>Bacteria</taxon>
        <taxon>Bacillati</taxon>
        <taxon>Bacillota</taxon>
        <taxon>Bacilli</taxon>
        <taxon>Bacillales</taxon>
        <taxon>Geomicrobium</taxon>
    </lineage>
</organism>
<reference evidence="2 3" key="1">
    <citation type="submission" date="2021-01" db="EMBL/GenBank/DDBJ databases">
        <title>Genomic Encyclopedia of Type Strains, Phase IV (KMG-IV): sequencing the most valuable type-strain genomes for metagenomic binning, comparative biology and taxonomic classification.</title>
        <authorList>
            <person name="Goeker M."/>
        </authorList>
    </citation>
    <scope>NUCLEOTIDE SEQUENCE [LARGE SCALE GENOMIC DNA]</scope>
    <source>
        <strain evidence="2 3">DSM 25540</strain>
    </source>
</reference>
<dbReference type="Proteomes" id="UP000741863">
    <property type="component" value="Unassembled WGS sequence"/>
</dbReference>
<sequence>MVGLFLNQYYSVSKTILSYAVAAFVLVLVVIGIGNELLVFFAMYMPIIFLVSPAFEVLKHESQSGWNKFVLTLPVNRGNIVQSQYLFFLFLMSIGVAITIMAFVVAEWVLGSTMNQELMYTMMTGIGIAFIMGAISYPATYVFGTEKSDTIVLVATLSGVGLFLLAQQGFARLLEQMSIETVASMNGSLVFNGSFLVIGLVLFVISYFVTMGIYNRKEY</sequence>
<dbReference type="Pfam" id="PF13346">
    <property type="entry name" value="ABC2_membrane_5"/>
    <property type="match status" value="1"/>
</dbReference>
<evidence type="ECO:0000256" key="1">
    <source>
        <dbReference type="SAM" id="Phobius"/>
    </source>
</evidence>
<keyword evidence="1" id="KW-0472">Membrane</keyword>
<comment type="caution">
    <text evidence="2">The sequence shown here is derived from an EMBL/GenBank/DDBJ whole genome shotgun (WGS) entry which is preliminary data.</text>
</comment>
<evidence type="ECO:0000313" key="2">
    <source>
        <dbReference type="EMBL" id="MBM7631189.1"/>
    </source>
</evidence>
<feature type="transmembrane region" description="Helical" evidence="1">
    <location>
        <begin position="151"/>
        <end position="170"/>
    </location>
</feature>
<name>A0ABS2P708_9BACL</name>
<proteinExistence type="predicted"/>
<protein>
    <submittedName>
        <fullName evidence="2">UPF0716 family protein affecting phage T7 exclusion</fullName>
    </submittedName>
</protein>
<keyword evidence="3" id="KW-1185">Reference proteome</keyword>